<evidence type="ECO:0000313" key="2">
    <source>
        <dbReference type="EMBL" id="TYR29401.1"/>
    </source>
</evidence>
<dbReference type="Proteomes" id="UP000323258">
    <property type="component" value="Unassembled WGS sequence"/>
</dbReference>
<feature type="region of interest" description="Disordered" evidence="1">
    <location>
        <begin position="213"/>
        <end position="248"/>
    </location>
</feature>
<gene>
    <name evidence="2" type="ORF">FY036_21230</name>
</gene>
<organism evidence="2 3">
    <name type="scientific">Neoaquamicrobium microcysteis</name>
    <dbReference type="NCBI Taxonomy" id="2682781"/>
    <lineage>
        <taxon>Bacteria</taxon>
        <taxon>Pseudomonadati</taxon>
        <taxon>Pseudomonadota</taxon>
        <taxon>Alphaproteobacteria</taxon>
        <taxon>Hyphomicrobiales</taxon>
        <taxon>Phyllobacteriaceae</taxon>
        <taxon>Neoaquamicrobium</taxon>
    </lineage>
</organism>
<reference evidence="2 3" key="1">
    <citation type="submission" date="2019-08" db="EMBL/GenBank/DDBJ databases">
        <authorList>
            <person name="Seo Y.L."/>
        </authorList>
    </citation>
    <scope>NUCLEOTIDE SEQUENCE [LARGE SCALE GENOMIC DNA]</scope>
    <source>
        <strain evidence="2 3">MaA-C15</strain>
    </source>
</reference>
<evidence type="ECO:0000313" key="3">
    <source>
        <dbReference type="Proteomes" id="UP000323258"/>
    </source>
</evidence>
<proteinExistence type="predicted"/>
<dbReference type="OrthoDB" id="9810674at2"/>
<dbReference type="Gene3D" id="2.40.50.90">
    <property type="match status" value="1"/>
</dbReference>
<feature type="region of interest" description="Disordered" evidence="1">
    <location>
        <begin position="33"/>
        <end position="56"/>
    </location>
</feature>
<dbReference type="AlphaFoldDB" id="A0A5D4GKL6"/>
<dbReference type="InterPro" id="IPR035437">
    <property type="entry name" value="SNase_OB-fold_sf"/>
</dbReference>
<dbReference type="SUPFAM" id="SSF50199">
    <property type="entry name" value="Staphylococcal nuclease"/>
    <property type="match status" value="1"/>
</dbReference>
<dbReference type="EMBL" id="VSZS01000068">
    <property type="protein sequence ID" value="TYR29401.1"/>
    <property type="molecule type" value="Genomic_DNA"/>
</dbReference>
<evidence type="ECO:0000256" key="1">
    <source>
        <dbReference type="SAM" id="MobiDB-lite"/>
    </source>
</evidence>
<feature type="compositionally biased region" description="Low complexity" evidence="1">
    <location>
        <begin position="34"/>
        <end position="45"/>
    </location>
</feature>
<name>A0A5D4GKL6_9HYPH</name>
<protein>
    <submittedName>
        <fullName evidence="2">Thermonuclease family protein</fullName>
    </submittedName>
</protein>
<keyword evidence="3" id="KW-1185">Reference proteome</keyword>
<sequence>MRPLGVLLAIGGLAVAAAAVSTAGYKLTAPVGISPQDTPSDQPSSAATGPEPRPPAVLAPVPSRIRPVAPETFAVPSVEPEQLERVDPREVLSPMGRAHVPSEGPPKETILHRPVVISAGVFEAQGYTVRLAGIVPTDPDERCGEGDSAWNCGVYARTAFRNWLRGRALSCVVPPVPSDDPIIADCRLGKPTSSEWLVTQGWVMAEPGGPYETLEAQAREARRGLFGPPPASASPSPLSITLPETSGG</sequence>
<accession>A0A5D4GKL6</accession>
<feature type="compositionally biased region" description="Polar residues" evidence="1">
    <location>
        <begin position="238"/>
        <end position="248"/>
    </location>
</feature>
<reference evidence="2 3" key="2">
    <citation type="submission" date="2019-09" db="EMBL/GenBank/DDBJ databases">
        <title>Mesorhizobium sp. MaA-C15 isolated from Microcystis aeruginosa.</title>
        <authorList>
            <person name="Jeong S.E."/>
            <person name="Jin H.M."/>
            <person name="Jeon C.O."/>
        </authorList>
    </citation>
    <scope>NUCLEOTIDE SEQUENCE [LARGE SCALE GENOMIC DNA]</scope>
    <source>
        <strain evidence="2 3">MaA-C15</strain>
    </source>
</reference>
<dbReference type="RefSeq" id="WP_148916780.1">
    <property type="nucleotide sequence ID" value="NZ_VSZS01000068.1"/>
</dbReference>
<comment type="caution">
    <text evidence="2">The sequence shown here is derived from an EMBL/GenBank/DDBJ whole genome shotgun (WGS) entry which is preliminary data.</text>
</comment>